<protein>
    <submittedName>
        <fullName evidence="1">Uncharacterized protein</fullName>
    </submittedName>
</protein>
<organism evidence="1">
    <name type="scientific">uncultured Caudovirales phage</name>
    <dbReference type="NCBI Taxonomy" id="2100421"/>
    <lineage>
        <taxon>Viruses</taxon>
        <taxon>Duplodnaviria</taxon>
        <taxon>Heunggongvirae</taxon>
        <taxon>Uroviricota</taxon>
        <taxon>Caudoviricetes</taxon>
        <taxon>Peduoviridae</taxon>
        <taxon>Maltschvirus</taxon>
        <taxon>Maltschvirus maltsch</taxon>
    </lineage>
</organism>
<accession>A0A6J5LRQ5</accession>
<dbReference type="EMBL" id="LR796332">
    <property type="protein sequence ID" value="CAB4137234.1"/>
    <property type="molecule type" value="Genomic_DNA"/>
</dbReference>
<gene>
    <name evidence="1" type="ORF">UFOVP323_10</name>
</gene>
<sequence length="398" mass="45369">MSEELKKDNFLKVFEMAQANVPIIEENLIINTRTPWVYYGPNNLAPQELIRLYNSSPTHRAAIMSKWFGVRGESISLKNGDDSRLLMANSIGESVYDIWQKATLDFILYGAVSLNIVWRKDRDQGFEIYYTDTSKLRAGRTDMHDRINDYYFSADWAFPKKEPFVPRRLPAFNITSEEPSQIYYYTTHSVGNNYYATPTYWGAATAISTELEIYNWWFNSICNNLQPSLFVSINSGIPDPEQREDIYRTLTQKYGGSNSTSKLMLTFANSKEEAPEITQIATNGSDKMWIEMGASVQQAILTSHQISSAELLGIQTPGALGSRDHLEAQDHFNRLVIAPIQTEIKKVFEKLLNLRDGQPAEIEIKQFKMVSLPDEAPIETVDVNKEEGLDINKNETIN</sequence>
<reference evidence="1" key="1">
    <citation type="submission" date="2020-04" db="EMBL/GenBank/DDBJ databases">
        <authorList>
            <person name="Chiriac C."/>
            <person name="Salcher M."/>
            <person name="Ghai R."/>
            <person name="Kavagutti S V."/>
        </authorList>
    </citation>
    <scope>NUCLEOTIDE SEQUENCE</scope>
</reference>
<proteinExistence type="predicted"/>
<name>A0A6J5LRQ5_9CAUD</name>
<evidence type="ECO:0000313" key="1">
    <source>
        <dbReference type="EMBL" id="CAB4137234.1"/>
    </source>
</evidence>